<evidence type="ECO:0000256" key="11">
    <source>
        <dbReference type="ARBA" id="ARBA00044456"/>
    </source>
</evidence>
<keyword evidence="18" id="KW-1185">Reference proteome</keyword>
<dbReference type="Gene3D" id="3.30.2010.10">
    <property type="entry name" value="Metalloproteases ('zincins'), catalytic domain"/>
    <property type="match status" value="1"/>
</dbReference>
<dbReference type="GO" id="GO:0071586">
    <property type="term" value="P:CAAX-box protein processing"/>
    <property type="evidence" value="ECO:0007669"/>
    <property type="project" value="UniProtKB-UniRule"/>
</dbReference>
<keyword evidence="2 14" id="KW-0645">Protease</keyword>
<evidence type="ECO:0000256" key="10">
    <source>
        <dbReference type="ARBA" id="ARBA00023136"/>
    </source>
</evidence>
<evidence type="ECO:0000259" key="15">
    <source>
        <dbReference type="Pfam" id="PF01435"/>
    </source>
</evidence>
<feature type="transmembrane region" description="Helical" evidence="14">
    <location>
        <begin position="111"/>
        <end position="136"/>
    </location>
</feature>
<evidence type="ECO:0000313" key="17">
    <source>
        <dbReference type="EMBL" id="KAK6589700.1"/>
    </source>
</evidence>
<evidence type="ECO:0000256" key="3">
    <source>
        <dbReference type="ARBA" id="ARBA00022692"/>
    </source>
</evidence>
<name>A0AAV9Y1Q7_9CRYT</name>
<evidence type="ECO:0000256" key="13">
    <source>
        <dbReference type="PIRSR" id="PIRSR627057-2"/>
    </source>
</evidence>
<comment type="caution">
    <text evidence="17">The sequence shown here is derived from an EMBL/GenBank/DDBJ whole genome shotgun (WGS) entry which is preliminary data.</text>
</comment>
<comment type="cofactor">
    <cofactor evidence="13 14">
        <name>Zn(2+)</name>
        <dbReference type="ChEBI" id="CHEBI:29105"/>
    </cofactor>
    <text evidence="13 14">Binds 1 zinc ion per subunit.</text>
</comment>
<dbReference type="Pfam" id="PF16491">
    <property type="entry name" value="Peptidase_M48_N"/>
    <property type="match status" value="1"/>
</dbReference>
<accession>A0AAV9Y1Q7</accession>
<organism evidence="17 18">
    <name type="scientific">Cryptosporidium xiaoi</name>
    <dbReference type="NCBI Taxonomy" id="659607"/>
    <lineage>
        <taxon>Eukaryota</taxon>
        <taxon>Sar</taxon>
        <taxon>Alveolata</taxon>
        <taxon>Apicomplexa</taxon>
        <taxon>Conoidasida</taxon>
        <taxon>Coccidia</taxon>
        <taxon>Eucoccidiorida</taxon>
        <taxon>Eimeriorina</taxon>
        <taxon>Cryptosporidiidae</taxon>
        <taxon>Cryptosporidium</taxon>
    </lineage>
</organism>
<dbReference type="GO" id="GO:0005789">
    <property type="term" value="C:endoplasmic reticulum membrane"/>
    <property type="evidence" value="ECO:0007669"/>
    <property type="project" value="UniProtKB-SubCell"/>
</dbReference>
<dbReference type="GO" id="GO:0046872">
    <property type="term" value="F:metal ion binding"/>
    <property type="evidence" value="ECO:0007669"/>
    <property type="project" value="UniProtKB-UniRule"/>
</dbReference>
<dbReference type="EC" id="3.4.24.84" evidence="14"/>
<feature type="domain" description="Peptidase M48" evidence="15">
    <location>
        <begin position="217"/>
        <end position="425"/>
    </location>
</feature>
<reference evidence="17 18" key="1">
    <citation type="submission" date="2023-10" db="EMBL/GenBank/DDBJ databases">
        <title>Comparative genomics analysis reveals potential genetic determinants of host preference in Cryptosporidium xiaoi.</title>
        <authorList>
            <person name="Xiao L."/>
            <person name="Li J."/>
        </authorList>
    </citation>
    <scope>NUCLEOTIDE SEQUENCE [LARGE SCALE GENOMIC DNA]</scope>
    <source>
        <strain evidence="17 18">52996</strain>
    </source>
</reference>
<feature type="active site" description="Proton donor" evidence="12">
    <location>
        <position position="372"/>
    </location>
</feature>
<dbReference type="InterPro" id="IPR032456">
    <property type="entry name" value="Peptidase_M48_N"/>
</dbReference>
<evidence type="ECO:0000256" key="1">
    <source>
        <dbReference type="ARBA" id="ARBA00004477"/>
    </source>
</evidence>
<keyword evidence="10 14" id="KW-0472">Membrane</keyword>
<feature type="active site" evidence="12">
    <location>
        <position position="285"/>
    </location>
</feature>
<feature type="transmembrane region" description="Helical" evidence="14">
    <location>
        <begin position="157"/>
        <end position="177"/>
    </location>
</feature>
<evidence type="ECO:0000256" key="2">
    <source>
        <dbReference type="ARBA" id="ARBA00022670"/>
    </source>
</evidence>
<comment type="similarity">
    <text evidence="14">Belongs to the peptidase M48A family.</text>
</comment>
<feature type="transmembrane region" description="Helical" evidence="14">
    <location>
        <begin position="297"/>
        <end position="318"/>
    </location>
</feature>
<feature type="binding site" evidence="13">
    <location>
        <position position="284"/>
    </location>
    <ligand>
        <name>Zn(2+)</name>
        <dbReference type="ChEBI" id="CHEBI:29105"/>
        <note>catalytic</note>
    </ligand>
</feature>
<proteinExistence type="inferred from homology"/>
<keyword evidence="3 14" id="KW-0812">Transmembrane</keyword>
<feature type="transmembrane region" description="Helical" evidence="14">
    <location>
        <begin position="338"/>
        <end position="359"/>
    </location>
</feature>
<protein>
    <recommendedName>
        <fullName evidence="14">CAAX prenyl protease</fullName>
        <ecNumber evidence="14">3.4.24.84</ecNumber>
    </recommendedName>
</protein>
<comment type="subcellular location">
    <subcellularLocation>
        <location evidence="1 14">Endoplasmic reticulum membrane</location>
        <topology evidence="1 14">Multi-pass membrane protein</topology>
    </subcellularLocation>
</comment>
<feature type="binding site" evidence="13">
    <location>
        <position position="288"/>
    </location>
    <ligand>
        <name>Zn(2+)</name>
        <dbReference type="ChEBI" id="CHEBI:29105"/>
        <note>catalytic</note>
    </ligand>
</feature>
<dbReference type="AlphaFoldDB" id="A0AAV9Y1Q7"/>
<dbReference type="Proteomes" id="UP001311799">
    <property type="component" value="Unassembled WGS sequence"/>
</dbReference>
<keyword evidence="5 14" id="KW-0378">Hydrolase</keyword>
<dbReference type="CDD" id="cd07343">
    <property type="entry name" value="M48A_Zmpste24p_like"/>
    <property type="match status" value="1"/>
</dbReference>
<sequence length="430" mass="49859">MFFDNYLLRGIFLINLIKYIVYLYIDLRQKKCYKLKELPKHVVDAYKDCGEVSNDEFNKSQSYNNDKMVYGLIKKAVGFIFDWVIVAYFIYPKIWNYVYVNISSNEYVSSLIFSGIIMSLDYPINILFDLYYTFVLEEKHGFNNSTARIFIVDQLKSIILISIMGSILLSAIIYVANNTGKYFYVYIAIVQFVFMLAIIIIHPIIIVPLFNKLTPVANEELAGKINNLCNEVNFPLKNLYQMDASLRSNHGNAFFTGIFNSKSIVLYDTIMDFPQDEIIAIVGHELGHWRNWDNFKMLLFTLLQSLAVLYLFHLTYTWDDLYLSFGFSLDPKYGGRKLITSLLVFSFVQHPISPIIGICRSIMSQYNEYKADEFSFNLGFGDSLARSLFRLSKKSSGCMIFDPIYSFIHLSHPSVCDRILNIRKLKTKGQ</sequence>
<dbReference type="PANTHER" id="PTHR10120">
    <property type="entry name" value="CAAX PRENYL PROTEASE 1"/>
    <property type="match status" value="1"/>
</dbReference>
<keyword evidence="9 14" id="KW-0482">Metalloprotease</keyword>
<dbReference type="InterPro" id="IPR027057">
    <property type="entry name" value="CAXX_Prtase_1"/>
</dbReference>
<dbReference type="InterPro" id="IPR001915">
    <property type="entry name" value="Peptidase_M48"/>
</dbReference>
<comment type="function">
    <text evidence="14">Proteolytically removes the C-terminal three residues of farnesylated proteins.</text>
</comment>
<keyword evidence="7 13" id="KW-0862">Zinc</keyword>
<keyword evidence="4 13" id="KW-0479">Metal-binding</keyword>
<evidence type="ECO:0000313" key="18">
    <source>
        <dbReference type="Proteomes" id="UP001311799"/>
    </source>
</evidence>
<dbReference type="GO" id="GO:0004222">
    <property type="term" value="F:metalloendopeptidase activity"/>
    <property type="evidence" value="ECO:0007669"/>
    <property type="project" value="UniProtKB-UniRule"/>
</dbReference>
<feature type="transmembrane region" description="Helical" evidence="14">
    <location>
        <begin position="6"/>
        <end position="25"/>
    </location>
</feature>
<evidence type="ECO:0000256" key="5">
    <source>
        <dbReference type="ARBA" id="ARBA00022801"/>
    </source>
</evidence>
<feature type="transmembrane region" description="Helical" evidence="14">
    <location>
        <begin position="72"/>
        <end position="91"/>
    </location>
</feature>
<feature type="domain" description="CAAX prenyl protease 1 N-terminal" evidence="16">
    <location>
        <begin position="50"/>
        <end position="212"/>
    </location>
</feature>
<gene>
    <name evidence="17" type="ORF">RS030_11</name>
</gene>
<feature type="binding site" evidence="13">
    <location>
        <position position="368"/>
    </location>
    <ligand>
        <name>Zn(2+)</name>
        <dbReference type="ChEBI" id="CHEBI:29105"/>
        <note>catalytic</note>
    </ligand>
</feature>
<evidence type="ECO:0000256" key="14">
    <source>
        <dbReference type="RuleBase" id="RU366005"/>
    </source>
</evidence>
<comment type="catalytic activity">
    <reaction evidence="11 14">
        <text>Hydrolyzes the peptide bond -P2-(S-farnesyl or geranylgeranyl)C-P1'-P2'-P3'-COOH where P1' and P2' are amino acids with aliphatic side chains and P3' is any C-terminal residue.</text>
        <dbReference type="EC" id="3.4.24.84"/>
    </reaction>
</comment>
<feature type="transmembrane region" description="Helical" evidence="14">
    <location>
        <begin position="183"/>
        <end position="210"/>
    </location>
</feature>
<dbReference type="FunFam" id="3.30.2010.10:FF:000002">
    <property type="entry name" value="CAAX prenyl protease"/>
    <property type="match status" value="1"/>
</dbReference>
<evidence type="ECO:0000256" key="7">
    <source>
        <dbReference type="ARBA" id="ARBA00022833"/>
    </source>
</evidence>
<evidence type="ECO:0000256" key="12">
    <source>
        <dbReference type="PIRSR" id="PIRSR627057-1"/>
    </source>
</evidence>
<evidence type="ECO:0000256" key="8">
    <source>
        <dbReference type="ARBA" id="ARBA00022989"/>
    </source>
</evidence>
<keyword evidence="8 14" id="KW-1133">Transmembrane helix</keyword>
<evidence type="ECO:0000256" key="9">
    <source>
        <dbReference type="ARBA" id="ARBA00023049"/>
    </source>
</evidence>
<dbReference type="Pfam" id="PF01435">
    <property type="entry name" value="Peptidase_M48"/>
    <property type="match status" value="1"/>
</dbReference>
<keyword evidence="6 14" id="KW-0256">Endoplasmic reticulum</keyword>
<evidence type="ECO:0000256" key="4">
    <source>
        <dbReference type="ARBA" id="ARBA00022723"/>
    </source>
</evidence>
<evidence type="ECO:0000259" key="16">
    <source>
        <dbReference type="Pfam" id="PF16491"/>
    </source>
</evidence>
<dbReference type="EMBL" id="JAWDEY010000011">
    <property type="protein sequence ID" value="KAK6589700.1"/>
    <property type="molecule type" value="Genomic_DNA"/>
</dbReference>
<evidence type="ECO:0000256" key="6">
    <source>
        <dbReference type="ARBA" id="ARBA00022824"/>
    </source>
</evidence>